<keyword evidence="1" id="KW-0805">Transcription regulation</keyword>
<dbReference type="GO" id="GO:0005829">
    <property type="term" value="C:cytosol"/>
    <property type="evidence" value="ECO:0007669"/>
    <property type="project" value="TreeGrafter"/>
</dbReference>
<sequence length="154" mass="17511">MIELDEVDRKILSLLQQDGRMSNAELAEKINLSASACLRRVRRLEDDGVIDRYAMILNPKAIGRTSNIFVEITLKSQSEESLNEFEAAVAKCPGVMSCHLMSGDYDYMIRIAVSGATEYEHIHKSYLARLPYVDRIRSNFALRTVCNRTTFKFA</sequence>
<dbReference type="SUPFAM" id="SSF54909">
    <property type="entry name" value="Dimeric alpha+beta barrel"/>
    <property type="match status" value="1"/>
</dbReference>
<evidence type="ECO:0000259" key="4">
    <source>
        <dbReference type="PROSITE" id="PS50956"/>
    </source>
</evidence>
<proteinExistence type="predicted"/>
<dbReference type="InterPro" id="IPR011991">
    <property type="entry name" value="ArsR-like_HTH"/>
</dbReference>
<dbReference type="PANTHER" id="PTHR30154">
    <property type="entry name" value="LEUCINE-RESPONSIVE REGULATORY PROTEIN"/>
    <property type="match status" value="1"/>
</dbReference>
<gene>
    <name evidence="5" type="ORF">DFP90_10951</name>
</gene>
<comment type="caution">
    <text evidence="5">The sequence shown here is derived from an EMBL/GenBank/DDBJ whole genome shotgun (WGS) entry which is preliminary data.</text>
</comment>
<dbReference type="Gene3D" id="3.30.70.920">
    <property type="match status" value="1"/>
</dbReference>
<dbReference type="PROSITE" id="PS00519">
    <property type="entry name" value="HTH_ASNC_1"/>
    <property type="match status" value="1"/>
</dbReference>
<dbReference type="CDD" id="cd00090">
    <property type="entry name" value="HTH_ARSR"/>
    <property type="match status" value="1"/>
</dbReference>
<dbReference type="PROSITE" id="PS50956">
    <property type="entry name" value="HTH_ASNC_2"/>
    <property type="match status" value="1"/>
</dbReference>
<dbReference type="InterPro" id="IPR036390">
    <property type="entry name" value="WH_DNA-bd_sf"/>
</dbReference>
<keyword evidence="6" id="KW-1185">Reference proteome</keyword>
<protein>
    <submittedName>
        <fullName evidence="5">AsnC family transcriptional regulator</fullName>
    </submittedName>
</protein>
<dbReference type="PRINTS" id="PR00033">
    <property type="entry name" value="HTHASNC"/>
</dbReference>
<dbReference type="InterPro" id="IPR036388">
    <property type="entry name" value="WH-like_DNA-bd_sf"/>
</dbReference>
<feature type="domain" description="HTH asnC-type" evidence="4">
    <location>
        <begin position="4"/>
        <end position="65"/>
    </location>
</feature>
<dbReference type="InterPro" id="IPR019888">
    <property type="entry name" value="Tscrpt_reg_AsnC-like"/>
</dbReference>
<reference evidence="5 6" key="1">
    <citation type="submission" date="2018-07" db="EMBL/GenBank/DDBJ databases">
        <title>Genomic Encyclopedia of Type Strains, Phase III (KMG-III): the genomes of soil and plant-associated and newly described type strains.</title>
        <authorList>
            <person name="Whitman W."/>
        </authorList>
    </citation>
    <scope>NUCLEOTIDE SEQUENCE [LARGE SCALE GENOMIC DNA]</scope>
    <source>
        <strain evidence="5 6">CECT 8488</strain>
    </source>
</reference>
<dbReference type="InterPro" id="IPR011008">
    <property type="entry name" value="Dimeric_a/b-barrel"/>
</dbReference>
<dbReference type="SMART" id="SM00344">
    <property type="entry name" value="HTH_ASNC"/>
    <property type="match status" value="1"/>
</dbReference>
<name>A0A3D9HDY8_9PROT</name>
<evidence type="ECO:0000313" key="6">
    <source>
        <dbReference type="Proteomes" id="UP000256845"/>
    </source>
</evidence>
<dbReference type="EMBL" id="QRDW01000009">
    <property type="protein sequence ID" value="RED47687.1"/>
    <property type="molecule type" value="Genomic_DNA"/>
</dbReference>
<dbReference type="Proteomes" id="UP000256845">
    <property type="component" value="Unassembled WGS sequence"/>
</dbReference>
<dbReference type="OrthoDB" id="9813313at2"/>
<dbReference type="AlphaFoldDB" id="A0A3D9HDY8"/>
<dbReference type="InterPro" id="IPR000485">
    <property type="entry name" value="AsnC-type_HTH_dom"/>
</dbReference>
<keyword evidence="2" id="KW-0238">DNA-binding</keyword>
<dbReference type="InterPro" id="IPR019885">
    <property type="entry name" value="Tscrpt_reg_HTH_AsnC-type_CS"/>
</dbReference>
<dbReference type="Pfam" id="PF13412">
    <property type="entry name" value="HTH_24"/>
    <property type="match status" value="1"/>
</dbReference>
<dbReference type="GO" id="GO:0043200">
    <property type="term" value="P:response to amino acid"/>
    <property type="evidence" value="ECO:0007669"/>
    <property type="project" value="TreeGrafter"/>
</dbReference>
<evidence type="ECO:0000313" key="5">
    <source>
        <dbReference type="EMBL" id="RED47687.1"/>
    </source>
</evidence>
<dbReference type="FunFam" id="1.10.10.10:FF:000186">
    <property type="entry name" value="AsnC family transcriptional regulator"/>
    <property type="match status" value="1"/>
</dbReference>
<dbReference type="PANTHER" id="PTHR30154:SF34">
    <property type="entry name" value="TRANSCRIPTIONAL REGULATOR AZLB"/>
    <property type="match status" value="1"/>
</dbReference>
<dbReference type="GO" id="GO:0006355">
    <property type="term" value="P:regulation of DNA-templated transcription"/>
    <property type="evidence" value="ECO:0007669"/>
    <property type="project" value="UniProtKB-ARBA"/>
</dbReference>
<dbReference type="InterPro" id="IPR019887">
    <property type="entry name" value="Tscrpt_reg_AsnC/Lrp_C"/>
</dbReference>
<evidence type="ECO:0000256" key="2">
    <source>
        <dbReference type="ARBA" id="ARBA00023125"/>
    </source>
</evidence>
<evidence type="ECO:0000256" key="3">
    <source>
        <dbReference type="ARBA" id="ARBA00023163"/>
    </source>
</evidence>
<dbReference type="Pfam" id="PF01037">
    <property type="entry name" value="AsnC_trans_reg"/>
    <property type="match status" value="1"/>
</dbReference>
<organism evidence="5 6">
    <name type="scientific">Aestuariispira insulae</name>
    <dbReference type="NCBI Taxonomy" id="1461337"/>
    <lineage>
        <taxon>Bacteria</taxon>
        <taxon>Pseudomonadati</taxon>
        <taxon>Pseudomonadota</taxon>
        <taxon>Alphaproteobacteria</taxon>
        <taxon>Rhodospirillales</taxon>
        <taxon>Kiloniellaceae</taxon>
        <taxon>Aestuariispira</taxon>
    </lineage>
</organism>
<dbReference type="GO" id="GO:0043565">
    <property type="term" value="F:sequence-specific DNA binding"/>
    <property type="evidence" value="ECO:0007669"/>
    <property type="project" value="InterPro"/>
</dbReference>
<keyword evidence="3" id="KW-0804">Transcription</keyword>
<evidence type="ECO:0000256" key="1">
    <source>
        <dbReference type="ARBA" id="ARBA00023015"/>
    </source>
</evidence>
<accession>A0A3D9HDY8</accession>
<dbReference type="SUPFAM" id="SSF46785">
    <property type="entry name" value="Winged helix' DNA-binding domain"/>
    <property type="match status" value="1"/>
</dbReference>
<dbReference type="Gene3D" id="1.10.10.10">
    <property type="entry name" value="Winged helix-like DNA-binding domain superfamily/Winged helix DNA-binding domain"/>
    <property type="match status" value="1"/>
</dbReference>
<dbReference type="RefSeq" id="WP_115937842.1">
    <property type="nucleotide sequence ID" value="NZ_QRDW01000009.1"/>
</dbReference>